<keyword evidence="2" id="KW-1185">Reference proteome</keyword>
<name>A0A2U1P8G9_ARTAN</name>
<protein>
    <submittedName>
        <fullName evidence="1">SET domain-containing protein</fullName>
    </submittedName>
</protein>
<evidence type="ECO:0000313" key="1">
    <source>
        <dbReference type="EMBL" id="PWA82046.1"/>
    </source>
</evidence>
<accession>A0A2U1P8G9</accession>
<comment type="caution">
    <text evidence="1">The sequence shown here is derived from an EMBL/GenBank/DDBJ whole genome shotgun (WGS) entry which is preliminary data.</text>
</comment>
<dbReference type="OrthoDB" id="341421at2759"/>
<organism evidence="1 2">
    <name type="scientific">Artemisia annua</name>
    <name type="common">Sweet wormwood</name>
    <dbReference type="NCBI Taxonomy" id="35608"/>
    <lineage>
        <taxon>Eukaryota</taxon>
        <taxon>Viridiplantae</taxon>
        <taxon>Streptophyta</taxon>
        <taxon>Embryophyta</taxon>
        <taxon>Tracheophyta</taxon>
        <taxon>Spermatophyta</taxon>
        <taxon>Magnoliopsida</taxon>
        <taxon>eudicotyledons</taxon>
        <taxon>Gunneridae</taxon>
        <taxon>Pentapetalae</taxon>
        <taxon>asterids</taxon>
        <taxon>campanulids</taxon>
        <taxon>Asterales</taxon>
        <taxon>Asteraceae</taxon>
        <taxon>Asteroideae</taxon>
        <taxon>Anthemideae</taxon>
        <taxon>Artemisiinae</taxon>
        <taxon>Artemisia</taxon>
    </lineage>
</organism>
<evidence type="ECO:0000313" key="2">
    <source>
        <dbReference type="Proteomes" id="UP000245207"/>
    </source>
</evidence>
<sequence>MWEDVDPSRLDVEGAGRGAIAKQDLEVGNVALEITVCVIISDDLVRETSMFPVLENLEGMSSETMLLL</sequence>
<dbReference type="Proteomes" id="UP000245207">
    <property type="component" value="Unassembled WGS sequence"/>
</dbReference>
<reference evidence="1 2" key="1">
    <citation type="journal article" date="2018" name="Mol. Plant">
        <title>The genome of Artemisia annua provides insight into the evolution of Asteraceae family and artemisinin biosynthesis.</title>
        <authorList>
            <person name="Shen Q."/>
            <person name="Zhang L."/>
            <person name="Liao Z."/>
            <person name="Wang S."/>
            <person name="Yan T."/>
            <person name="Shi P."/>
            <person name="Liu M."/>
            <person name="Fu X."/>
            <person name="Pan Q."/>
            <person name="Wang Y."/>
            <person name="Lv Z."/>
            <person name="Lu X."/>
            <person name="Zhang F."/>
            <person name="Jiang W."/>
            <person name="Ma Y."/>
            <person name="Chen M."/>
            <person name="Hao X."/>
            <person name="Li L."/>
            <person name="Tang Y."/>
            <person name="Lv G."/>
            <person name="Zhou Y."/>
            <person name="Sun X."/>
            <person name="Brodelius P.E."/>
            <person name="Rose J.K.C."/>
            <person name="Tang K."/>
        </authorList>
    </citation>
    <scope>NUCLEOTIDE SEQUENCE [LARGE SCALE GENOMIC DNA]</scope>
    <source>
        <strain evidence="2">cv. Huhao1</strain>
        <tissue evidence="1">Leaf</tissue>
    </source>
</reference>
<dbReference type="STRING" id="35608.A0A2U1P8G9"/>
<gene>
    <name evidence="1" type="ORF">CTI12_AA180490</name>
</gene>
<dbReference type="AlphaFoldDB" id="A0A2U1P8G9"/>
<dbReference type="EMBL" id="PKPP01001516">
    <property type="protein sequence ID" value="PWA82046.1"/>
    <property type="molecule type" value="Genomic_DNA"/>
</dbReference>
<proteinExistence type="predicted"/>